<dbReference type="Proteomes" id="UP000614216">
    <property type="component" value="Unassembled WGS sequence"/>
</dbReference>
<dbReference type="Gene3D" id="3.90.950.10">
    <property type="match status" value="1"/>
</dbReference>
<feature type="binding site" evidence="10">
    <location>
        <position position="69"/>
    </location>
    <ligand>
        <name>substrate</name>
    </ligand>
</feature>
<keyword evidence="13" id="KW-1185">Reference proteome</keyword>
<reference evidence="12" key="1">
    <citation type="submission" date="2021-01" db="EMBL/GenBank/DDBJ databases">
        <title>Fulvivirga kasyanovii gen. nov., sp nov., a novel member of the phylum Bacteroidetes isolated from seawater in a mussel farm.</title>
        <authorList>
            <person name="Zhao L.-H."/>
            <person name="Wang Z.-J."/>
        </authorList>
    </citation>
    <scope>NUCLEOTIDE SEQUENCE</scope>
    <source>
        <strain evidence="12">29W222</strain>
    </source>
</reference>
<feature type="binding site" evidence="10">
    <location>
        <begin position="7"/>
        <end position="12"/>
    </location>
    <ligand>
        <name>substrate</name>
    </ligand>
</feature>
<dbReference type="GO" id="GO:0017111">
    <property type="term" value="F:ribonucleoside triphosphate phosphatase activity"/>
    <property type="evidence" value="ECO:0007669"/>
    <property type="project" value="InterPro"/>
</dbReference>
<sequence>MEICFATNNTNKINEIKRLLPDHIKLVGLQDIGCTEELREDQKTLEGNSHQKADYIYKNYKVPCFADDTGLEVFVLDGEPGVRSARYAGDARSNEDNINLLLKNLKGQENRNAQFRTVITLILNGKIRQFEGIVKGDIIEERVGNEGFGYDPVFIPKGYKKTFAQMTIEEKNQISHRGIAIRKLIEYLSTHIKD</sequence>
<accession>A0A937FXI8</accession>
<dbReference type="GO" id="GO:0009117">
    <property type="term" value="P:nucleotide metabolic process"/>
    <property type="evidence" value="ECO:0007669"/>
    <property type="project" value="UniProtKB-KW"/>
</dbReference>
<dbReference type="GO" id="GO:0035870">
    <property type="term" value="F:dITP diphosphatase activity"/>
    <property type="evidence" value="ECO:0007669"/>
    <property type="project" value="UniProtKB-UniRule"/>
</dbReference>
<protein>
    <recommendedName>
        <fullName evidence="10">dITP/XTP pyrophosphatase</fullName>
        <ecNumber evidence="10">3.6.1.66</ecNumber>
    </recommendedName>
    <alternativeName>
        <fullName evidence="10">Non-canonical purine NTP pyrophosphatase</fullName>
    </alternativeName>
    <alternativeName>
        <fullName evidence="10">Non-standard purine NTP pyrophosphatase</fullName>
    </alternativeName>
    <alternativeName>
        <fullName evidence="10">Nucleoside-triphosphate diphosphatase</fullName>
    </alternativeName>
    <alternativeName>
        <fullName evidence="10">Nucleoside-triphosphate pyrophosphatase</fullName>
        <shortName evidence="10">NTPase</shortName>
    </alternativeName>
</protein>
<dbReference type="PANTHER" id="PTHR11067">
    <property type="entry name" value="INOSINE TRIPHOSPHATE PYROPHOSPHATASE/HAM1 PROTEIN"/>
    <property type="match status" value="1"/>
</dbReference>
<comment type="similarity">
    <text evidence="1 10 11">Belongs to the HAM1 NTPase family.</text>
</comment>
<evidence type="ECO:0000256" key="4">
    <source>
        <dbReference type="ARBA" id="ARBA00022741"/>
    </source>
</evidence>
<dbReference type="PANTHER" id="PTHR11067:SF9">
    <property type="entry name" value="INOSINE TRIPHOSPHATE PYROPHOSPHATASE"/>
    <property type="match status" value="1"/>
</dbReference>
<dbReference type="InterPro" id="IPR020922">
    <property type="entry name" value="dITP/XTP_pyrophosphatase"/>
</dbReference>
<feature type="binding site" evidence="10">
    <location>
        <begin position="148"/>
        <end position="151"/>
    </location>
    <ligand>
        <name>substrate</name>
    </ligand>
</feature>
<comment type="subunit">
    <text evidence="2 10">Homodimer.</text>
</comment>
<evidence type="ECO:0000313" key="13">
    <source>
        <dbReference type="Proteomes" id="UP000614216"/>
    </source>
</evidence>
<dbReference type="SUPFAM" id="SSF52972">
    <property type="entry name" value="ITPase-like"/>
    <property type="match status" value="1"/>
</dbReference>
<dbReference type="Pfam" id="PF01725">
    <property type="entry name" value="Ham1p_like"/>
    <property type="match status" value="1"/>
</dbReference>
<comment type="catalytic activity">
    <reaction evidence="9 10">
        <text>XTP + H2O = XMP + diphosphate + H(+)</text>
        <dbReference type="Rhea" id="RHEA:28610"/>
        <dbReference type="ChEBI" id="CHEBI:15377"/>
        <dbReference type="ChEBI" id="CHEBI:15378"/>
        <dbReference type="ChEBI" id="CHEBI:33019"/>
        <dbReference type="ChEBI" id="CHEBI:57464"/>
        <dbReference type="ChEBI" id="CHEBI:61314"/>
        <dbReference type="EC" id="3.6.1.66"/>
    </reaction>
</comment>
<name>A0A937FXI8_9BACT</name>
<evidence type="ECO:0000256" key="2">
    <source>
        <dbReference type="ARBA" id="ARBA00011738"/>
    </source>
</evidence>
<keyword evidence="4 10" id="KW-0547">Nucleotide-binding</keyword>
<evidence type="ECO:0000256" key="8">
    <source>
        <dbReference type="ARBA" id="ARBA00051875"/>
    </source>
</evidence>
<feature type="active site" description="Proton acceptor" evidence="10">
    <location>
        <position position="68"/>
    </location>
</feature>
<comment type="cofactor">
    <cofactor evidence="10">
        <name>Mg(2+)</name>
        <dbReference type="ChEBI" id="CHEBI:18420"/>
    </cofactor>
    <text evidence="10">Binds 1 Mg(2+) ion per subunit.</text>
</comment>
<dbReference type="CDD" id="cd00515">
    <property type="entry name" value="HAM1"/>
    <property type="match status" value="1"/>
</dbReference>
<comment type="caution">
    <text evidence="10">Lacks conserved residue(s) required for the propagation of feature annotation.</text>
</comment>
<evidence type="ECO:0000256" key="1">
    <source>
        <dbReference type="ARBA" id="ARBA00008023"/>
    </source>
</evidence>
<evidence type="ECO:0000256" key="10">
    <source>
        <dbReference type="HAMAP-Rule" id="MF_01405"/>
    </source>
</evidence>
<dbReference type="EMBL" id="JAEUGD010000042">
    <property type="protein sequence ID" value="MBL6446842.1"/>
    <property type="molecule type" value="Genomic_DNA"/>
</dbReference>
<dbReference type="NCBIfam" id="NF011398">
    <property type="entry name" value="PRK14823.1"/>
    <property type="match status" value="1"/>
</dbReference>
<comment type="caution">
    <text evidence="12">The sequence shown here is derived from an EMBL/GenBank/DDBJ whole genome shotgun (WGS) entry which is preliminary data.</text>
</comment>
<dbReference type="GO" id="GO:0046872">
    <property type="term" value="F:metal ion binding"/>
    <property type="evidence" value="ECO:0007669"/>
    <property type="project" value="UniProtKB-KW"/>
</dbReference>
<evidence type="ECO:0000256" key="9">
    <source>
        <dbReference type="ARBA" id="ARBA00052017"/>
    </source>
</evidence>
<dbReference type="GO" id="GO:0036220">
    <property type="term" value="F:ITP diphosphatase activity"/>
    <property type="evidence" value="ECO:0007669"/>
    <property type="project" value="UniProtKB-UniRule"/>
</dbReference>
<dbReference type="GO" id="GO:0000166">
    <property type="term" value="F:nucleotide binding"/>
    <property type="evidence" value="ECO:0007669"/>
    <property type="project" value="UniProtKB-KW"/>
</dbReference>
<evidence type="ECO:0000256" key="5">
    <source>
        <dbReference type="ARBA" id="ARBA00022801"/>
    </source>
</evidence>
<organism evidence="12 13">
    <name type="scientific">Fulvivirga marina</name>
    <dbReference type="NCBI Taxonomy" id="2494733"/>
    <lineage>
        <taxon>Bacteria</taxon>
        <taxon>Pseudomonadati</taxon>
        <taxon>Bacteroidota</taxon>
        <taxon>Cytophagia</taxon>
        <taxon>Cytophagales</taxon>
        <taxon>Fulvivirgaceae</taxon>
        <taxon>Fulvivirga</taxon>
    </lineage>
</organism>
<dbReference type="HAMAP" id="MF_01405">
    <property type="entry name" value="Non_canon_purine_NTPase"/>
    <property type="match status" value="1"/>
</dbReference>
<evidence type="ECO:0000256" key="11">
    <source>
        <dbReference type="RuleBase" id="RU003781"/>
    </source>
</evidence>
<evidence type="ECO:0000256" key="3">
    <source>
        <dbReference type="ARBA" id="ARBA00022723"/>
    </source>
</evidence>
<proteinExistence type="inferred from homology"/>
<dbReference type="FunFam" id="3.90.950.10:FF:000001">
    <property type="entry name" value="dITP/XTP pyrophosphatase"/>
    <property type="match status" value="1"/>
</dbReference>
<dbReference type="InterPro" id="IPR029001">
    <property type="entry name" value="ITPase-like_fam"/>
</dbReference>
<dbReference type="GO" id="GO:0036222">
    <property type="term" value="F:XTP diphosphatase activity"/>
    <property type="evidence" value="ECO:0007669"/>
    <property type="project" value="UniProtKB-UniRule"/>
</dbReference>
<keyword evidence="6 10" id="KW-0460">Magnesium</keyword>
<keyword evidence="5 10" id="KW-0378">Hydrolase</keyword>
<evidence type="ECO:0000313" key="12">
    <source>
        <dbReference type="EMBL" id="MBL6446842.1"/>
    </source>
</evidence>
<dbReference type="GO" id="GO:0005829">
    <property type="term" value="C:cytosol"/>
    <property type="evidence" value="ECO:0007669"/>
    <property type="project" value="TreeGrafter"/>
</dbReference>
<evidence type="ECO:0000256" key="6">
    <source>
        <dbReference type="ARBA" id="ARBA00022842"/>
    </source>
</evidence>
<evidence type="ECO:0000256" key="7">
    <source>
        <dbReference type="ARBA" id="ARBA00023080"/>
    </source>
</evidence>
<dbReference type="GO" id="GO:0009146">
    <property type="term" value="P:purine nucleoside triphosphate catabolic process"/>
    <property type="evidence" value="ECO:0007669"/>
    <property type="project" value="UniProtKB-UniRule"/>
</dbReference>
<feature type="binding site" evidence="10">
    <location>
        <position position="68"/>
    </location>
    <ligand>
        <name>Mg(2+)</name>
        <dbReference type="ChEBI" id="CHEBI:18420"/>
    </ligand>
</feature>
<feature type="binding site" evidence="10">
    <location>
        <position position="171"/>
    </location>
    <ligand>
        <name>substrate</name>
    </ligand>
</feature>
<dbReference type="AlphaFoldDB" id="A0A937FXI8"/>
<dbReference type="InterPro" id="IPR002637">
    <property type="entry name" value="RdgB/HAM1"/>
</dbReference>
<gene>
    <name evidence="12" type="ORF">JMN32_11000</name>
</gene>
<keyword evidence="3 10" id="KW-0479">Metal-binding</keyword>
<feature type="binding site" evidence="10">
    <location>
        <begin position="176"/>
        <end position="177"/>
    </location>
    <ligand>
        <name>substrate</name>
    </ligand>
</feature>
<comment type="catalytic activity">
    <reaction evidence="8 10">
        <text>dITP + H2O = dIMP + diphosphate + H(+)</text>
        <dbReference type="Rhea" id="RHEA:28342"/>
        <dbReference type="ChEBI" id="CHEBI:15377"/>
        <dbReference type="ChEBI" id="CHEBI:15378"/>
        <dbReference type="ChEBI" id="CHEBI:33019"/>
        <dbReference type="ChEBI" id="CHEBI:61194"/>
        <dbReference type="ChEBI" id="CHEBI:61382"/>
        <dbReference type="EC" id="3.6.1.66"/>
    </reaction>
</comment>
<dbReference type="RefSeq" id="WP_202856384.1">
    <property type="nucleotide sequence ID" value="NZ_JAEUGD010000042.1"/>
</dbReference>
<dbReference type="EC" id="3.6.1.66" evidence="10"/>
<dbReference type="NCBIfam" id="TIGR00042">
    <property type="entry name" value="RdgB/HAM1 family non-canonical purine NTP pyrophosphatase"/>
    <property type="match status" value="1"/>
</dbReference>
<keyword evidence="7 10" id="KW-0546">Nucleotide metabolism</keyword>
<comment type="function">
    <text evidence="10">Pyrophosphatase that catalyzes the hydrolysis of nucleoside triphosphates to their monophosphate derivatives, with a high preference for the non-canonical purine nucleotides XTP (xanthosine triphosphate), dITP (deoxyinosine triphosphate) and ITP. Seems to function as a house-cleaning enzyme that removes non-canonical purine nucleotides from the nucleotide pool, thus preventing their incorporation into DNA/RNA and avoiding chromosomal lesions.</text>
</comment>
<comment type="catalytic activity">
    <reaction evidence="10">
        <text>ITP + H2O = IMP + diphosphate + H(+)</text>
        <dbReference type="Rhea" id="RHEA:29399"/>
        <dbReference type="ChEBI" id="CHEBI:15377"/>
        <dbReference type="ChEBI" id="CHEBI:15378"/>
        <dbReference type="ChEBI" id="CHEBI:33019"/>
        <dbReference type="ChEBI" id="CHEBI:58053"/>
        <dbReference type="ChEBI" id="CHEBI:61402"/>
        <dbReference type="EC" id="3.6.1.66"/>
    </reaction>
</comment>